<evidence type="ECO:0000256" key="6">
    <source>
        <dbReference type="ARBA" id="ARBA00023067"/>
    </source>
</evidence>
<dbReference type="PANTHER" id="PTHR18937:SF172">
    <property type="entry name" value="STRUCTURAL MAINTENANCE OF CHROMOSOMES PROTEIN"/>
    <property type="match status" value="1"/>
</dbReference>
<feature type="coiled-coil region" evidence="9">
    <location>
        <begin position="779"/>
        <end position="806"/>
    </location>
</feature>
<gene>
    <name evidence="12" type="ORF">ECRASSUSDP1_LOCUS27158</name>
</gene>
<accession>A0AAD2DAQ4</accession>
<dbReference type="InterPro" id="IPR010935">
    <property type="entry name" value="SMC_hinge"/>
</dbReference>
<name>A0AAD2DAQ4_EUPCR</name>
<feature type="region of interest" description="Disordered" evidence="10">
    <location>
        <begin position="1079"/>
        <end position="1106"/>
    </location>
</feature>
<evidence type="ECO:0000256" key="8">
    <source>
        <dbReference type="PIRNR" id="PIRNR005719"/>
    </source>
</evidence>
<evidence type="ECO:0000256" key="1">
    <source>
        <dbReference type="ARBA" id="ARBA00004123"/>
    </source>
</evidence>
<evidence type="ECO:0000313" key="13">
    <source>
        <dbReference type="Proteomes" id="UP001295684"/>
    </source>
</evidence>
<dbReference type="SUPFAM" id="SSF75553">
    <property type="entry name" value="Smc hinge domain"/>
    <property type="match status" value="1"/>
</dbReference>
<evidence type="ECO:0000256" key="10">
    <source>
        <dbReference type="SAM" id="MobiDB-lite"/>
    </source>
</evidence>
<evidence type="ECO:0000256" key="7">
    <source>
        <dbReference type="ARBA" id="ARBA00023242"/>
    </source>
</evidence>
<feature type="domain" description="SMC hinge" evidence="11">
    <location>
        <begin position="616"/>
        <end position="732"/>
    </location>
</feature>
<keyword evidence="3" id="KW-0547">Nucleotide-binding</keyword>
<organism evidence="12 13">
    <name type="scientific">Euplotes crassus</name>
    <dbReference type="NCBI Taxonomy" id="5936"/>
    <lineage>
        <taxon>Eukaryota</taxon>
        <taxon>Sar</taxon>
        <taxon>Alveolata</taxon>
        <taxon>Ciliophora</taxon>
        <taxon>Intramacronucleata</taxon>
        <taxon>Spirotrichea</taxon>
        <taxon>Hypotrichia</taxon>
        <taxon>Euplotida</taxon>
        <taxon>Euplotidae</taxon>
        <taxon>Moneuplotes</taxon>
    </lineage>
</organism>
<keyword evidence="7 8" id="KW-0539">Nucleus</keyword>
<dbReference type="Proteomes" id="UP001295684">
    <property type="component" value="Unassembled WGS sequence"/>
</dbReference>
<feature type="coiled-coil region" evidence="9">
    <location>
        <begin position="830"/>
        <end position="864"/>
    </location>
</feature>
<proteinExistence type="inferred from homology"/>
<feature type="coiled-coil region" evidence="9">
    <location>
        <begin position="337"/>
        <end position="371"/>
    </location>
</feature>
<reference evidence="12" key="1">
    <citation type="submission" date="2023-07" db="EMBL/GenBank/DDBJ databases">
        <authorList>
            <consortium name="AG Swart"/>
            <person name="Singh M."/>
            <person name="Singh A."/>
            <person name="Seah K."/>
            <person name="Emmerich C."/>
        </authorList>
    </citation>
    <scope>NUCLEOTIDE SEQUENCE</scope>
    <source>
        <strain evidence="12">DP1</strain>
    </source>
</reference>
<dbReference type="InterPro" id="IPR036277">
    <property type="entry name" value="SMC_hinge_sf"/>
</dbReference>
<protein>
    <recommendedName>
        <fullName evidence="8">Structural maintenance of chromosomes protein</fullName>
    </recommendedName>
</protein>
<dbReference type="InterPro" id="IPR003395">
    <property type="entry name" value="RecF/RecN/SMC_N"/>
</dbReference>
<comment type="similarity">
    <text evidence="2">Belongs to the SMC family. SMC4 subfamily.</text>
</comment>
<dbReference type="Gene3D" id="1.20.1060.20">
    <property type="match status" value="1"/>
</dbReference>
<dbReference type="InterPro" id="IPR027417">
    <property type="entry name" value="P-loop_NTPase"/>
</dbReference>
<dbReference type="GO" id="GO:0000796">
    <property type="term" value="C:condensin complex"/>
    <property type="evidence" value="ECO:0007669"/>
    <property type="project" value="TreeGrafter"/>
</dbReference>
<dbReference type="Pfam" id="PF02463">
    <property type="entry name" value="SMC_N"/>
    <property type="match status" value="1"/>
</dbReference>
<evidence type="ECO:0000256" key="9">
    <source>
        <dbReference type="SAM" id="Coils"/>
    </source>
</evidence>
<dbReference type="InterPro" id="IPR024704">
    <property type="entry name" value="SMC"/>
</dbReference>
<dbReference type="GO" id="GO:0016887">
    <property type="term" value="F:ATP hydrolysis activity"/>
    <property type="evidence" value="ECO:0007669"/>
    <property type="project" value="InterPro"/>
</dbReference>
<dbReference type="Gene3D" id="3.40.50.300">
    <property type="entry name" value="P-loop containing nucleotide triphosphate hydrolases"/>
    <property type="match status" value="2"/>
</dbReference>
<dbReference type="GO" id="GO:0005634">
    <property type="term" value="C:nucleus"/>
    <property type="evidence" value="ECO:0007669"/>
    <property type="project" value="UniProtKB-SubCell"/>
</dbReference>
<dbReference type="PANTHER" id="PTHR18937">
    <property type="entry name" value="STRUCTURAL MAINTENANCE OF CHROMOSOMES SMC FAMILY MEMBER"/>
    <property type="match status" value="1"/>
</dbReference>
<evidence type="ECO:0000256" key="3">
    <source>
        <dbReference type="ARBA" id="ARBA00022741"/>
    </source>
</evidence>
<feature type="coiled-coil region" evidence="9">
    <location>
        <begin position="952"/>
        <end position="1060"/>
    </location>
</feature>
<dbReference type="SMART" id="SM00968">
    <property type="entry name" value="SMC_hinge"/>
    <property type="match status" value="1"/>
</dbReference>
<evidence type="ECO:0000256" key="2">
    <source>
        <dbReference type="ARBA" id="ARBA00006005"/>
    </source>
</evidence>
<keyword evidence="13" id="KW-1185">Reference proteome</keyword>
<comment type="subcellular location">
    <subcellularLocation>
        <location evidence="1 8">Nucleus</location>
    </subcellularLocation>
</comment>
<dbReference type="GO" id="GO:0007076">
    <property type="term" value="P:mitotic chromosome condensation"/>
    <property type="evidence" value="ECO:0007669"/>
    <property type="project" value="TreeGrafter"/>
</dbReference>
<evidence type="ECO:0000259" key="11">
    <source>
        <dbReference type="SMART" id="SM00968"/>
    </source>
</evidence>
<comment type="caution">
    <text evidence="12">The sequence shown here is derived from an EMBL/GenBank/DDBJ whole genome shotgun (WGS) entry which is preliminary data.</text>
</comment>
<dbReference type="PIRSF" id="PIRSF005719">
    <property type="entry name" value="SMC"/>
    <property type="match status" value="1"/>
</dbReference>
<evidence type="ECO:0000256" key="4">
    <source>
        <dbReference type="ARBA" id="ARBA00022840"/>
    </source>
</evidence>
<keyword evidence="4" id="KW-0067">ATP-binding</keyword>
<feature type="coiled-coil region" evidence="9">
    <location>
        <begin position="1174"/>
        <end position="1201"/>
    </location>
</feature>
<dbReference type="GO" id="GO:0005524">
    <property type="term" value="F:ATP binding"/>
    <property type="evidence" value="ECO:0007669"/>
    <property type="project" value="UniProtKB-KW"/>
</dbReference>
<dbReference type="SUPFAM" id="SSF52540">
    <property type="entry name" value="P-loop containing nucleoside triphosphate hydrolases"/>
    <property type="match status" value="1"/>
</dbReference>
<keyword evidence="5 9" id="KW-0175">Coiled coil</keyword>
<sequence length="1364" mass="160008">MDQNPVVEQENLADPETKDLSAPAPAQPDNVEMAPQEESKVAQEPSLEEEKTVPQTPAVEEEKKIIPEPPEEVSKQDETIRRLMIYKIELNNFKSYAGKKEIGPLHKCFSTVVGPNGSGKSNLIESLLFVFGYRMKKLRSDKISSIIHRSESKPHVQYASVSIYFQEIIDFINDESKYEPIRNTQFVISRIGFRDNKSKYYFNNEECLLSDVARILKEKGIDLQHNRFLILQGEVEMIAQMRPKGMTPKETGFLEFLEEIIGSHKYVNQIEHFSSKIEECSEQRVDRVNTLKQIESGVKSVEKEKNFAISYIRSEERYYKLRHIFLCSEKGEYSILKDKVSIKINETQHELESIEAEVKKKTDDYKNLVTDIKKIMEEFKVCDRECIKLDDQFREYEREDIKKRQDVSHYTELQAKTKAEIERLEEKKEAAENSLKELKIQLPTLEEEWKELAKEKDAKKEVLMEIEKTIEAETKGLRDQKMKLEEQLRPKEIEYNKVNEEKAAFKIELDTIQKRRRGYTDEKERVEIRIKEVSKKVSEIQNSMEKITTEEKRNLDQISSLKEEEKSLTITSRKIEEKINKKKEIIEVAKNCIEGQKTNSRLVEKLFEGQRKGKLRGIKGRLGNLGSIDSKYDIAISTCCSLLDSIVVETVDDGTLCMEYLRAHQIGKANFLCLDRIKEKNRALMKREFQAPENSKRIFNLVHTKDEYKEAFYFALKNTLVCPNLETATKLGYKGSQRYRVVSLEGELIELSGTLSGGGRPRKGMMRLKQSDEIEKLNLEYTNEQIERFERELYELKKEYKQFRYQISSCLDQISICEDKIDKREFELAKAKDEINLKTFNAEIEKLKASVKNYEELLENPEELSKLETLESSIKSRDETLREIYPEMSKIKEKIAEKENEIMEVGGENYKKVKEEFLIISDKEEKKQTLINRTKGNIEYTTSDLSKAKSELVENSQKIKTIAENLEKLNAELTVMDKKAAIILADFNEAKKKKEKINGTLEDHKHEFDEKKRALEKLETEKREMNDKCNDLIQKKRRYIEAMQTKDDKIKENIKEYKRIKIDYTFYPYLEDLQRGDLPEKLLNQEDPPRQPREDRKEPEPEELKAPDKRGIMSWDYYVNHCEFGQILSTSQCEHIAESRREIAETLKFCEQEIQKMRPNIQSIDEYIIKLKKFKNYEKDLNQVEDMEREMRANHEMLRKRRYDEFMKGFDIISKELKSMYQCITMGGDAELELVDHLDPFSEGINFSVRPLKKTWKQISKLSGGEKTLSSLSLIFALHQFKPTPLYFMDEIDAALDYKNVAIVANYIKKKARNAQFLIISLRQNMFELANKMLLEGSRSISSKRSPKERMHRKKLELMRIPRS</sequence>
<evidence type="ECO:0000313" key="12">
    <source>
        <dbReference type="EMBL" id="CAI2385581.1"/>
    </source>
</evidence>
<feature type="compositionally biased region" description="Basic residues" evidence="10">
    <location>
        <begin position="1345"/>
        <end position="1355"/>
    </location>
</feature>
<dbReference type="Pfam" id="PF06470">
    <property type="entry name" value="SMC_hinge"/>
    <property type="match status" value="1"/>
</dbReference>
<feature type="compositionally biased region" description="Basic and acidic residues" evidence="10">
    <location>
        <begin position="60"/>
        <end position="74"/>
    </location>
</feature>
<keyword evidence="6" id="KW-0226">DNA condensation</keyword>
<feature type="region of interest" description="Disordered" evidence="10">
    <location>
        <begin position="1"/>
        <end position="74"/>
    </location>
</feature>
<evidence type="ECO:0000256" key="5">
    <source>
        <dbReference type="ARBA" id="ARBA00023054"/>
    </source>
</evidence>
<feature type="region of interest" description="Disordered" evidence="10">
    <location>
        <begin position="1341"/>
        <end position="1364"/>
    </location>
</feature>
<feature type="coiled-coil region" evidence="9">
    <location>
        <begin position="407"/>
        <end position="550"/>
    </location>
</feature>
<dbReference type="Gene3D" id="3.30.70.1620">
    <property type="match status" value="1"/>
</dbReference>
<dbReference type="EMBL" id="CAMPGE010028012">
    <property type="protein sequence ID" value="CAI2385581.1"/>
    <property type="molecule type" value="Genomic_DNA"/>
</dbReference>